<dbReference type="RefSeq" id="WP_166399746.1">
    <property type="nucleotide sequence ID" value="NZ_JAANAS010000038.1"/>
</dbReference>
<dbReference type="AlphaFoldDB" id="A0A967E266"/>
<name>A0A967E266_9FLAO</name>
<proteinExistence type="predicted"/>
<feature type="signal peptide" evidence="1">
    <location>
        <begin position="1"/>
        <end position="19"/>
    </location>
</feature>
<dbReference type="EMBL" id="JAANAS010000038">
    <property type="protein sequence ID" value="NGZ89479.1"/>
    <property type="molecule type" value="Genomic_DNA"/>
</dbReference>
<keyword evidence="3" id="KW-1185">Reference proteome</keyword>
<comment type="caution">
    <text evidence="2">The sequence shown here is derived from an EMBL/GenBank/DDBJ whole genome shotgun (WGS) entry which is preliminary data.</text>
</comment>
<organism evidence="2 3">
    <name type="scientific">Psychroflexus maritimus</name>
    <dbReference type="NCBI Taxonomy" id="2714865"/>
    <lineage>
        <taxon>Bacteria</taxon>
        <taxon>Pseudomonadati</taxon>
        <taxon>Bacteroidota</taxon>
        <taxon>Flavobacteriia</taxon>
        <taxon>Flavobacteriales</taxon>
        <taxon>Flavobacteriaceae</taxon>
        <taxon>Psychroflexus</taxon>
    </lineage>
</organism>
<reference evidence="2" key="1">
    <citation type="submission" date="2020-03" db="EMBL/GenBank/DDBJ databases">
        <title>Psychroflexus Maritimus sp. nov., isolate from marine sediment.</title>
        <authorList>
            <person name="Zhong Y.-L."/>
        </authorList>
    </citation>
    <scope>NUCLEOTIDE SEQUENCE</scope>
    <source>
        <strain evidence="2">C1</strain>
    </source>
</reference>
<evidence type="ECO:0000313" key="3">
    <source>
        <dbReference type="Proteomes" id="UP000643701"/>
    </source>
</evidence>
<feature type="chain" id="PRO_5037377528" description="Lipoprotein" evidence="1">
    <location>
        <begin position="20"/>
        <end position="177"/>
    </location>
</feature>
<sequence>MKNKLYIFILLFLILGCSSDDDSCVGIDCLPEATQTGAGTFGCLVNGEPFVDNSGDFNCFYQLVDGEYYFSISGRKEGFIPRGIRLSTTSLELANGETYQLVNNEEGQAHAAVIFYTTGNSNNTNTTNQNFNGSITITNLDFSDNIVSGYFEFNIQDTLTSEIYSIKNGRFDAQFNQ</sequence>
<dbReference type="Proteomes" id="UP000643701">
    <property type="component" value="Unassembled WGS sequence"/>
</dbReference>
<evidence type="ECO:0008006" key="4">
    <source>
        <dbReference type="Google" id="ProtNLM"/>
    </source>
</evidence>
<accession>A0A967E266</accession>
<dbReference type="PROSITE" id="PS51257">
    <property type="entry name" value="PROKAR_LIPOPROTEIN"/>
    <property type="match status" value="1"/>
</dbReference>
<evidence type="ECO:0000256" key="1">
    <source>
        <dbReference type="SAM" id="SignalP"/>
    </source>
</evidence>
<keyword evidence="1" id="KW-0732">Signal</keyword>
<evidence type="ECO:0000313" key="2">
    <source>
        <dbReference type="EMBL" id="NGZ89479.1"/>
    </source>
</evidence>
<protein>
    <recommendedName>
        <fullName evidence="4">Lipoprotein</fullName>
    </recommendedName>
</protein>
<gene>
    <name evidence="2" type="ORF">G7034_04345</name>
</gene>